<evidence type="ECO:0000256" key="4">
    <source>
        <dbReference type="ARBA" id="ARBA00022695"/>
    </source>
</evidence>
<evidence type="ECO:0000256" key="6">
    <source>
        <dbReference type="ARBA" id="ARBA00022741"/>
    </source>
</evidence>
<dbReference type="EMBL" id="BRYA01000192">
    <property type="protein sequence ID" value="GMI43405.1"/>
    <property type="molecule type" value="Genomic_DNA"/>
</dbReference>
<dbReference type="Proteomes" id="UP001165065">
    <property type="component" value="Unassembled WGS sequence"/>
</dbReference>
<keyword evidence="4" id="KW-0548">Nucleotidyltransferase</keyword>
<dbReference type="PANTHER" id="PTHR12153">
    <property type="entry name" value="SELENOPROTEIN O"/>
    <property type="match status" value="1"/>
</dbReference>
<evidence type="ECO:0000256" key="9">
    <source>
        <dbReference type="ARBA" id="ARBA00031547"/>
    </source>
</evidence>
<evidence type="ECO:0000256" key="7">
    <source>
        <dbReference type="ARBA" id="ARBA00022840"/>
    </source>
</evidence>
<feature type="chain" id="PRO_5040753332" description="Selenoprotein O" evidence="10">
    <location>
        <begin position="18"/>
        <end position="689"/>
    </location>
</feature>
<evidence type="ECO:0000256" key="5">
    <source>
        <dbReference type="ARBA" id="ARBA00022723"/>
    </source>
</evidence>
<organism evidence="11 12">
    <name type="scientific">Triparma columacea</name>
    <dbReference type="NCBI Taxonomy" id="722753"/>
    <lineage>
        <taxon>Eukaryota</taxon>
        <taxon>Sar</taxon>
        <taxon>Stramenopiles</taxon>
        <taxon>Ochrophyta</taxon>
        <taxon>Bolidophyceae</taxon>
        <taxon>Parmales</taxon>
        <taxon>Triparmaceae</taxon>
        <taxon>Triparma</taxon>
    </lineage>
</organism>
<evidence type="ECO:0000256" key="8">
    <source>
        <dbReference type="ARBA" id="ARBA00022842"/>
    </source>
</evidence>
<keyword evidence="5" id="KW-0479">Metal-binding</keyword>
<dbReference type="GO" id="GO:0005524">
    <property type="term" value="F:ATP binding"/>
    <property type="evidence" value="ECO:0007669"/>
    <property type="project" value="UniProtKB-KW"/>
</dbReference>
<dbReference type="GO" id="GO:0046872">
    <property type="term" value="F:metal ion binding"/>
    <property type="evidence" value="ECO:0007669"/>
    <property type="project" value="UniProtKB-KW"/>
</dbReference>
<dbReference type="Pfam" id="PF02696">
    <property type="entry name" value="SelO"/>
    <property type="match status" value="1"/>
</dbReference>
<evidence type="ECO:0000313" key="12">
    <source>
        <dbReference type="Proteomes" id="UP001165065"/>
    </source>
</evidence>
<dbReference type="AlphaFoldDB" id="A0A9W7GGE1"/>
<dbReference type="PANTHER" id="PTHR12153:SF15">
    <property type="entry name" value="PROTEIN ADENYLYLTRANSFERASE SELO, MITOCHONDRIAL"/>
    <property type="match status" value="1"/>
</dbReference>
<evidence type="ECO:0000256" key="10">
    <source>
        <dbReference type="SAM" id="SignalP"/>
    </source>
</evidence>
<evidence type="ECO:0000256" key="1">
    <source>
        <dbReference type="ARBA" id="ARBA00001946"/>
    </source>
</evidence>
<reference evidence="12" key="1">
    <citation type="journal article" date="2023" name="Commun. Biol.">
        <title>Genome analysis of Parmales, the sister group of diatoms, reveals the evolutionary specialization of diatoms from phago-mixotrophs to photoautotrophs.</title>
        <authorList>
            <person name="Ban H."/>
            <person name="Sato S."/>
            <person name="Yoshikawa S."/>
            <person name="Yamada K."/>
            <person name="Nakamura Y."/>
            <person name="Ichinomiya M."/>
            <person name="Sato N."/>
            <person name="Blanc-Mathieu R."/>
            <person name="Endo H."/>
            <person name="Kuwata A."/>
            <person name="Ogata H."/>
        </authorList>
    </citation>
    <scope>NUCLEOTIDE SEQUENCE [LARGE SCALE GENOMIC DNA]</scope>
</reference>
<comment type="cofactor">
    <cofactor evidence="1">
        <name>Mg(2+)</name>
        <dbReference type="ChEBI" id="CHEBI:18420"/>
    </cofactor>
</comment>
<comment type="similarity">
    <text evidence="2">Belongs to the SELO family.</text>
</comment>
<keyword evidence="10" id="KW-0732">Signal</keyword>
<accession>A0A9W7GGE1</accession>
<keyword evidence="8" id="KW-0460">Magnesium</keyword>
<name>A0A9W7GGE1_9STRA</name>
<keyword evidence="7" id="KW-0067">ATP-binding</keyword>
<sequence length="689" mass="75366">MLRTAIFTSLILLVTLARLFNSFPLDLGRVSRSLNILPESRKLSRSSLMANAASAASIEMLTLDTSILTKLPTRKCPLGPVPPQISPTPGISFTTSIPLQPSSNPTLVSYDEDSLAELGLAGVAASGAGADALAEYMAGNKLLPGSIPSAHCYCGHQFGSFSGQLGDGATLYLGHVLEGGKKVELQLKGAGKTTYSRTADGRKVLRSSIREFLGSKWMESLNVGTTKAPTLVVSSDTIIRDKYYNGNVKPENVAIISRTAESFLRFGSFEVCKPRDSKTGRAGSSPNDVELGRTLFDYAVSEHFPQCAEESDRKETAKRVMKVIAASTAKMVVGWKTTGFTHGVLNTDNMSILGLTIDYGPYGWMEYFERDFIPNGSDGNGRYDWEHQEEICLWNLEKLAEAWEFGGVADSEEVKAVARDVYGSTFRRVFEDTMREKMGLGIAMEGDEDFFEELWEVMDETKADFTETFMNFEGFVASGGKGVGEALNNLVGSCADKNALEGIYSKKLQILKPSMPPNQILALWEMCQTEPEAVAAHFRAPVAAIVSEIKGDYEKLQKYAKYAQMKEGLGVLEEGALEDKNRIKWREFLSKYKARLEGEGGGGDWEERVNNMKVANPRLTLRNWVLQHAIERAEKGDYGGVNELLGCAGEIWERGEGAGSVGGVRGETADLLKGKTRQAPTWAHGVFNT</sequence>
<dbReference type="InterPro" id="IPR003846">
    <property type="entry name" value="SelO"/>
</dbReference>
<evidence type="ECO:0000256" key="3">
    <source>
        <dbReference type="ARBA" id="ARBA00022679"/>
    </source>
</evidence>
<dbReference type="GO" id="GO:0016779">
    <property type="term" value="F:nucleotidyltransferase activity"/>
    <property type="evidence" value="ECO:0007669"/>
    <property type="project" value="UniProtKB-KW"/>
</dbReference>
<keyword evidence="12" id="KW-1185">Reference proteome</keyword>
<proteinExistence type="inferred from homology"/>
<keyword evidence="6" id="KW-0547">Nucleotide-binding</keyword>
<comment type="caution">
    <text evidence="11">The sequence shown here is derived from an EMBL/GenBank/DDBJ whole genome shotgun (WGS) entry which is preliminary data.</text>
</comment>
<protein>
    <recommendedName>
        <fullName evidence="9">Selenoprotein O</fullName>
    </recommendedName>
</protein>
<keyword evidence="3" id="KW-0808">Transferase</keyword>
<evidence type="ECO:0000256" key="2">
    <source>
        <dbReference type="ARBA" id="ARBA00009747"/>
    </source>
</evidence>
<evidence type="ECO:0000313" key="11">
    <source>
        <dbReference type="EMBL" id="GMI43405.1"/>
    </source>
</evidence>
<feature type="signal peptide" evidence="10">
    <location>
        <begin position="1"/>
        <end position="17"/>
    </location>
</feature>
<gene>
    <name evidence="11" type="ORF">TrCOL_g9690</name>
</gene>
<dbReference type="OrthoDB" id="10254721at2759"/>